<evidence type="ECO:0000313" key="2">
    <source>
        <dbReference type="EMBL" id="SHK78455.1"/>
    </source>
</evidence>
<evidence type="ECO:0000313" key="3">
    <source>
        <dbReference type="Proteomes" id="UP000003751"/>
    </source>
</evidence>
<proteinExistence type="predicted"/>
<dbReference type="EMBL" id="AEMG01000025">
    <property type="protein sequence ID" value="EFW90497.1"/>
    <property type="molecule type" value="Genomic_DNA"/>
</dbReference>
<keyword evidence="4" id="KW-1185">Reference proteome</keyword>
<accession>E7QY31</accession>
<sequence>MTSELRFRGDEPDSNFQTWLQRLKQRGSNILVTGNVPDWISAKATRVLFGYGERRYRILALIDRTIDSPESRLPKHASAADATTWMIDQRNGERSIPAAATSAASYLDPPEKDDVHQLRDEIQTAISYYEERENGLAPAELRVGVDSLFPLIQRDMRATKQSLRTLGATVRGVHGMAHYHLRVADEEDVVSNLTPLFDARIELRRNPGMKAEQRWHVPELDKTTVWVEL</sequence>
<evidence type="ECO:0000313" key="4">
    <source>
        <dbReference type="Proteomes" id="UP000184203"/>
    </source>
</evidence>
<dbReference type="OrthoDB" id="252760at2157"/>
<dbReference type="EMBL" id="FRAN01000003">
    <property type="protein sequence ID" value="SHK78455.1"/>
    <property type="molecule type" value="Genomic_DNA"/>
</dbReference>
<dbReference type="Pfam" id="PF24336">
    <property type="entry name" value="DUF7504"/>
    <property type="match status" value="1"/>
</dbReference>
<reference evidence="2" key="3">
    <citation type="submission" date="2016-11" db="EMBL/GenBank/DDBJ databases">
        <authorList>
            <person name="Jaros S."/>
            <person name="Januszkiewicz K."/>
            <person name="Wedrychowicz H."/>
        </authorList>
    </citation>
    <scope>NUCLEOTIDE SEQUENCE [LARGE SCALE GENOMIC DNA]</scope>
    <source>
        <strain evidence="2">DX253</strain>
    </source>
</reference>
<name>E7QY31_HALPU</name>
<dbReference type="RefSeq" id="WP_007982385.1">
    <property type="nucleotide sequence ID" value="NZ_AEMG01000025.1"/>
</dbReference>
<dbReference type="InterPro" id="IPR055927">
    <property type="entry name" value="DUF7504"/>
</dbReference>
<evidence type="ECO:0000313" key="1">
    <source>
        <dbReference type="EMBL" id="EFW90497.1"/>
    </source>
</evidence>
<reference evidence="4" key="2">
    <citation type="submission" date="2016-11" db="EMBL/GenBank/DDBJ databases">
        <authorList>
            <person name="Varghese N."/>
            <person name="Submissions S."/>
        </authorList>
    </citation>
    <scope>NUCLEOTIDE SEQUENCE [LARGE SCALE GENOMIC DNA]</scope>
    <source>
        <strain evidence="4">DX253</strain>
    </source>
</reference>
<dbReference type="Proteomes" id="UP000003751">
    <property type="component" value="Unassembled WGS sequence"/>
</dbReference>
<dbReference type="PATRIC" id="fig|797209.4.peg.3647"/>
<dbReference type="AlphaFoldDB" id="E7QY31"/>
<protein>
    <submittedName>
        <fullName evidence="1">Uncharacterized protein</fullName>
    </submittedName>
</protein>
<reference evidence="1 3" key="1">
    <citation type="journal article" date="2014" name="ISME J.">
        <title>Trehalose/2-sulfotrehalose biosynthesis and glycine-betaine uptake are widely spread mechanisms for osmoadaptation in the Halobacteriales.</title>
        <authorList>
            <person name="Youssef N.H."/>
            <person name="Savage-Ashlock K.N."/>
            <person name="McCully A.L."/>
            <person name="Luedtke B."/>
            <person name="Shaw E.I."/>
            <person name="Hoff W.D."/>
            <person name="Elshahed M.S."/>
        </authorList>
    </citation>
    <scope>NUCLEOTIDE SEQUENCE [LARGE SCALE GENOMIC DNA]</scope>
    <source>
        <strain evidence="1 3">DX253</strain>
    </source>
</reference>
<gene>
    <name evidence="2" type="ORF">SAMN05444342_2170</name>
    <name evidence="1" type="ORF">ZOD2009_18604</name>
</gene>
<dbReference type="Proteomes" id="UP000184203">
    <property type="component" value="Unassembled WGS sequence"/>
</dbReference>
<dbReference type="eggNOG" id="arCOG02452">
    <property type="taxonomic scope" value="Archaea"/>
</dbReference>
<organism evidence="1 3">
    <name type="scientific">Haladaptatus paucihalophilus DX253</name>
    <dbReference type="NCBI Taxonomy" id="797209"/>
    <lineage>
        <taxon>Archaea</taxon>
        <taxon>Methanobacteriati</taxon>
        <taxon>Methanobacteriota</taxon>
        <taxon>Stenosarchaea group</taxon>
        <taxon>Halobacteria</taxon>
        <taxon>Halobacteriales</taxon>
        <taxon>Haladaptataceae</taxon>
        <taxon>Haladaptatus</taxon>
    </lineage>
</organism>